<dbReference type="InterPro" id="IPR001969">
    <property type="entry name" value="Aspartic_peptidase_AS"/>
</dbReference>
<feature type="compositionally biased region" description="Acidic residues" evidence="3">
    <location>
        <begin position="462"/>
        <end position="471"/>
    </location>
</feature>
<feature type="compositionally biased region" description="Polar residues" evidence="3">
    <location>
        <begin position="921"/>
        <end position="931"/>
    </location>
</feature>
<proteinExistence type="predicted"/>
<dbReference type="Pfam" id="PF18701">
    <property type="entry name" value="DUF5641"/>
    <property type="match status" value="1"/>
</dbReference>
<feature type="domain" description="Peptidase A2" evidence="5">
    <location>
        <begin position="509"/>
        <end position="524"/>
    </location>
</feature>
<dbReference type="InterPro" id="IPR021109">
    <property type="entry name" value="Peptidase_aspartic_dom_sf"/>
</dbReference>
<dbReference type="Pfam" id="PF05585">
    <property type="entry name" value="DUF1758"/>
    <property type="match status" value="1"/>
</dbReference>
<dbReference type="PROSITE" id="PS50175">
    <property type="entry name" value="ASP_PROT_RETROV"/>
    <property type="match status" value="1"/>
</dbReference>
<gene>
    <name evidence="6" type="ORF">GCK32_002913</name>
</gene>
<dbReference type="PROSITE" id="PS00141">
    <property type="entry name" value="ASP_PROTEASE"/>
    <property type="match status" value="1"/>
</dbReference>
<dbReference type="InterPro" id="IPR008042">
    <property type="entry name" value="Retrotrans_Pao"/>
</dbReference>
<dbReference type="AlphaFoldDB" id="A0AAN8ISQ9"/>
<keyword evidence="2" id="KW-0863">Zinc-finger</keyword>
<keyword evidence="2" id="KW-0479">Metal-binding</keyword>
<keyword evidence="2" id="KW-0862">Zinc</keyword>
<dbReference type="InterPro" id="IPR008737">
    <property type="entry name" value="DUF1758"/>
</dbReference>
<dbReference type="InterPro" id="IPR036875">
    <property type="entry name" value="Znf_CCHC_sf"/>
</dbReference>
<evidence type="ECO:0000313" key="6">
    <source>
        <dbReference type="EMBL" id="KAK5981993.1"/>
    </source>
</evidence>
<dbReference type="PANTHER" id="PTHR47331">
    <property type="entry name" value="PHD-TYPE DOMAIN-CONTAINING PROTEIN"/>
    <property type="match status" value="1"/>
</dbReference>
<evidence type="ECO:0000256" key="1">
    <source>
        <dbReference type="ARBA" id="ARBA00022801"/>
    </source>
</evidence>
<organism evidence="6 7">
    <name type="scientific">Trichostrongylus colubriformis</name>
    <name type="common">Black scour worm</name>
    <dbReference type="NCBI Taxonomy" id="6319"/>
    <lineage>
        <taxon>Eukaryota</taxon>
        <taxon>Metazoa</taxon>
        <taxon>Ecdysozoa</taxon>
        <taxon>Nematoda</taxon>
        <taxon>Chromadorea</taxon>
        <taxon>Rhabditida</taxon>
        <taxon>Rhabditina</taxon>
        <taxon>Rhabditomorpha</taxon>
        <taxon>Strongyloidea</taxon>
        <taxon>Trichostrongylidae</taxon>
        <taxon>Trichostrongylus</taxon>
    </lineage>
</organism>
<dbReference type="SMART" id="SM00343">
    <property type="entry name" value="ZnF_C2HC"/>
    <property type="match status" value="3"/>
</dbReference>
<dbReference type="Gene3D" id="4.10.60.10">
    <property type="entry name" value="Zinc finger, CCHC-type"/>
    <property type="match status" value="1"/>
</dbReference>
<dbReference type="InterPro" id="IPR005312">
    <property type="entry name" value="DUF1759"/>
</dbReference>
<reference evidence="6 7" key="1">
    <citation type="submission" date="2019-10" db="EMBL/GenBank/DDBJ databases">
        <title>Assembly and Annotation for the nematode Trichostrongylus colubriformis.</title>
        <authorList>
            <person name="Martin J."/>
        </authorList>
    </citation>
    <scope>NUCLEOTIDE SEQUENCE [LARGE SCALE GENOMIC DNA]</scope>
    <source>
        <strain evidence="6">G859</strain>
        <tissue evidence="6">Whole worm</tissue>
    </source>
</reference>
<dbReference type="GO" id="GO:0008270">
    <property type="term" value="F:zinc ion binding"/>
    <property type="evidence" value="ECO:0007669"/>
    <property type="project" value="UniProtKB-KW"/>
</dbReference>
<evidence type="ECO:0000259" key="4">
    <source>
        <dbReference type="PROSITE" id="PS50158"/>
    </source>
</evidence>
<dbReference type="GO" id="GO:0003676">
    <property type="term" value="F:nucleic acid binding"/>
    <property type="evidence" value="ECO:0007669"/>
    <property type="project" value="InterPro"/>
</dbReference>
<dbReference type="GO" id="GO:0004190">
    <property type="term" value="F:aspartic-type endopeptidase activity"/>
    <property type="evidence" value="ECO:0007669"/>
    <property type="project" value="InterPro"/>
</dbReference>
<dbReference type="InterPro" id="IPR040676">
    <property type="entry name" value="DUF5641"/>
</dbReference>
<dbReference type="Pfam" id="PF05380">
    <property type="entry name" value="Peptidase_A17"/>
    <property type="match status" value="1"/>
</dbReference>
<dbReference type="EMBL" id="WIXE01005664">
    <property type="protein sequence ID" value="KAK5981993.1"/>
    <property type="molecule type" value="Genomic_DNA"/>
</dbReference>
<evidence type="ECO:0000259" key="5">
    <source>
        <dbReference type="PROSITE" id="PS50175"/>
    </source>
</evidence>
<dbReference type="Gene3D" id="2.40.70.10">
    <property type="entry name" value="Acid Proteases"/>
    <property type="match status" value="1"/>
</dbReference>
<comment type="caution">
    <text evidence="6">The sequence shown here is derived from an EMBL/GenBank/DDBJ whole genome shotgun (WGS) entry which is preliminary data.</text>
</comment>
<sequence>MTTSLSARQGLLTKTSGRLKTLLDEISETLRTRTSEDEEVKENGSSREEHDMQKRSLQLKKLKKAVETASTSVENALQTYTAAADMLDTSTPDLSAILDKVLSNSSVAQDLLLCAQTSMVDLDMALEELPMVTSASQKKETTPVQLAPIPVPKFSGKIWEWESFWSAFEYSVHTRRIGDIYKMNYLLDSLEGEARQSLKQFQISGSTYTMAINHLKKKYGNPQLLLDELVGQLENCRANSRRIEDQRILYEELSSILSQMSSKGECIDTALLQKQILSKFCERIQRHVLRKKHEQSGSERWTTSLLLSHVHDFINTEIEIQHNIEEPSQDQHMLRQDSMVRRITNTRNINERNHVCFFCRSSSHSPRDCTEYRTRQQRLDRMKRLSLCMNCGEANHMASTCTKGACRICHQRGHHTSICRQADPSTDKESTHFRKKVVTATQSHNPPPQRKTRQNFVSSTSNEDDDNNDDNVETVVCMKSTTTGATAKECVLVGEAQVFNAETQALETIHILLDTGADRSFIREDLARRLQLKNTDTLRMSVNTFGSQQSKELVCGITNLQLFDCSGQPHWFRVARIPHITEKLQRSHLTLEDKHYLAENHIKLSVSQNSPEVCPEVLLGCSDAFSLIDKQERQTSKTLPSGLRLIPSLLGYLITGPTNDYTPNTAVTKTTTSVTHDEDSRKWDEFLALQTSGIEEFVGTKTQEKEMENEKIWEKFKATIEHHADGYHSDVKLAVFADASKRAMAACAYVVATNTSHLVFARSKLAQAKGPPTVPKMEMHAVTMAVRMAHYRLPQEMMRLHTRKQAQEALASTLKVTEKFWNTWHKIYLRELREAHKTHMDRKRAGRKEPKEGMIVLIADANLPRNSWKLGRITALKPGKDGAIREVELYMPNGNTLRRPVNLLVPLELESEEREPPNSSMTENRQITKQYNFRPRRTTSLKGREYTEE</sequence>
<dbReference type="Pfam" id="PF03564">
    <property type="entry name" value="DUF1759"/>
    <property type="match status" value="1"/>
</dbReference>
<dbReference type="SUPFAM" id="SSF57756">
    <property type="entry name" value="Retrovirus zinc finger-like domains"/>
    <property type="match status" value="1"/>
</dbReference>
<keyword evidence="7" id="KW-1185">Reference proteome</keyword>
<protein>
    <submittedName>
        <fullName evidence="6">Uncharacterized protein</fullName>
    </submittedName>
</protein>
<feature type="region of interest" description="Disordered" evidence="3">
    <location>
        <begin position="910"/>
        <end position="949"/>
    </location>
</feature>
<feature type="region of interest" description="Disordered" evidence="3">
    <location>
        <begin position="438"/>
        <end position="471"/>
    </location>
</feature>
<dbReference type="GO" id="GO:0006508">
    <property type="term" value="P:proteolysis"/>
    <property type="evidence" value="ECO:0007669"/>
    <property type="project" value="InterPro"/>
</dbReference>
<evidence type="ECO:0000256" key="2">
    <source>
        <dbReference type="PROSITE-ProRule" id="PRU00047"/>
    </source>
</evidence>
<dbReference type="InterPro" id="IPR001878">
    <property type="entry name" value="Znf_CCHC"/>
</dbReference>
<keyword evidence="1" id="KW-0378">Hydrolase</keyword>
<dbReference type="GO" id="GO:0005737">
    <property type="term" value="C:cytoplasm"/>
    <property type="evidence" value="ECO:0007669"/>
    <property type="project" value="UniProtKB-ARBA"/>
</dbReference>
<evidence type="ECO:0000313" key="7">
    <source>
        <dbReference type="Proteomes" id="UP001331761"/>
    </source>
</evidence>
<evidence type="ECO:0000256" key="3">
    <source>
        <dbReference type="SAM" id="MobiDB-lite"/>
    </source>
</evidence>
<dbReference type="PANTHER" id="PTHR47331:SF4">
    <property type="entry name" value="PEPTIDASE S1 DOMAIN-CONTAINING PROTEIN"/>
    <property type="match status" value="1"/>
</dbReference>
<dbReference type="PROSITE" id="PS50158">
    <property type="entry name" value="ZF_CCHC"/>
    <property type="match status" value="1"/>
</dbReference>
<dbReference type="InterPro" id="IPR001995">
    <property type="entry name" value="Peptidase_A2_cat"/>
</dbReference>
<name>A0AAN8ISQ9_TRICO</name>
<accession>A0AAN8ISQ9</accession>
<feature type="domain" description="CCHC-type" evidence="4">
    <location>
        <begin position="388"/>
        <end position="403"/>
    </location>
</feature>
<feature type="region of interest" description="Disordered" evidence="3">
    <location>
        <begin position="33"/>
        <end position="56"/>
    </location>
</feature>
<feature type="compositionally biased region" description="Basic and acidic residues" evidence="3">
    <location>
        <begin position="33"/>
        <end position="54"/>
    </location>
</feature>
<dbReference type="Proteomes" id="UP001331761">
    <property type="component" value="Unassembled WGS sequence"/>
</dbReference>
<dbReference type="GO" id="GO:0019899">
    <property type="term" value="F:enzyme binding"/>
    <property type="evidence" value="ECO:0007669"/>
    <property type="project" value="UniProtKB-ARBA"/>
</dbReference>